<sequence length="94" mass="10273">MQDGRASRTPGAQPITAEQLLREARDGQQTQLSSPKQAAVETTADQPVCEAKERQDAQITSEQSIREAQAQQEAELRALQQAAAEVYLLLCQPP</sequence>
<dbReference type="Proteomes" id="UP000814033">
    <property type="component" value="Unassembled WGS sequence"/>
</dbReference>
<organism evidence="1 2">
    <name type="scientific">Auriscalpium vulgare</name>
    <dbReference type="NCBI Taxonomy" id="40419"/>
    <lineage>
        <taxon>Eukaryota</taxon>
        <taxon>Fungi</taxon>
        <taxon>Dikarya</taxon>
        <taxon>Basidiomycota</taxon>
        <taxon>Agaricomycotina</taxon>
        <taxon>Agaricomycetes</taxon>
        <taxon>Russulales</taxon>
        <taxon>Auriscalpiaceae</taxon>
        <taxon>Auriscalpium</taxon>
    </lineage>
</organism>
<evidence type="ECO:0000313" key="2">
    <source>
        <dbReference type="Proteomes" id="UP000814033"/>
    </source>
</evidence>
<evidence type="ECO:0000313" key="1">
    <source>
        <dbReference type="EMBL" id="KAI0038383.1"/>
    </source>
</evidence>
<gene>
    <name evidence="1" type="ORF">FA95DRAFT_1613427</name>
</gene>
<proteinExistence type="predicted"/>
<protein>
    <submittedName>
        <fullName evidence="1">Uncharacterized protein</fullName>
    </submittedName>
</protein>
<comment type="caution">
    <text evidence="1">The sequence shown here is derived from an EMBL/GenBank/DDBJ whole genome shotgun (WGS) entry which is preliminary data.</text>
</comment>
<name>A0ACB8R2Y4_9AGAM</name>
<keyword evidence="2" id="KW-1185">Reference proteome</keyword>
<dbReference type="EMBL" id="MU276514">
    <property type="protein sequence ID" value="KAI0038383.1"/>
    <property type="molecule type" value="Genomic_DNA"/>
</dbReference>
<reference evidence="1" key="2">
    <citation type="journal article" date="2022" name="New Phytol.">
        <title>Evolutionary transition to the ectomycorrhizal habit in the genomes of a hyperdiverse lineage of mushroom-forming fungi.</title>
        <authorList>
            <person name="Looney B."/>
            <person name="Miyauchi S."/>
            <person name="Morin E."/>
            <person name="Drula E."/>
            <person name="Courty P.E."/>
            <person name="Kohler A."/>
            <person name="Kuo A."/>
            <person name="LaButti K."/>
            <person name="Pangilinan J."/>
            <person name="Lipzen A."/>
            <person name="Riley R."/>
            <person name="Andreopoulos W."/>
            <person name="He G."/>
            <person name="Johnson J."/>
            <person name="Nolan M."/>
            <person name="Tritt A."/>
            <person name="Barry K.W."/>
            <person name="Grigoriev I.V."/>
            <person name="Nagy L.G."/>
            <person name="Hibbett D."/>
            <person name="Henrissat B."/>
            <person name="Matheny P.B."/>
            <person name="Labbe J."/>
            <person name="Martin F.M."/>
        </authorList>
    </citation>
    <scope>NUCLEOTIDE SEQUENCE</scope>
    <source>
        <strain evidence="1">FP105234-sp</strain>
    </source>
</reference>
<reference evidence="1" key="1">
    <citation type="submission" date="2021-02" db="EMBL/GenBank/DDBJ databases">
        <authorList>
            <consortium name="DOE Joint Genome Institute"/>
            <person name="Ahrendt S."/>
            <person name="Looney B.P."/>
            <person name="Miyauchi S."/>
            <person name="Morin E."/>
            <person name="Drula E."/>
            <person name="Courty P.E."/>
            <person name="Chicoki N."/>
            <person name="Fauchery L."/>
            <person name="Kohler A."/>
            <person name="Kuo A."/>
            <person name="Labutti K."/>
            <person name="Pangilinan J."/>
            <person name="Lipzen A."/>
            <person name="Riley R."/>
            <person name="Andreopoulos W."/>
            <person name="He G."/>
            <person name="Johnson J."/>
            <person name="Barry K.W."/>
            <person name="Grigoriev I.V."/>
            <person name="Nagy L."/>
            <person name="Hibbett D."/>
            <person name="Henrissat B."/>
            <person name="Matheny P.B."/>
            <person name="Labbe J."/>
            <person name="Martin F."/>
        </authorList>
    </citation>
    <scope>NUCLEOTIDE SEQUENCE</scope>
    <source>
        <strain evidence="1">FP105234-sp</strain>
    </source>
</reference>
<accession>A0ACB8R2Y4</accession>